<keyword evidence="15" id="KW-1185">Reference proteome</keyword>
<evidence type="ECO:0000256" key="11">
    <source>
        <dbReference type="PROSITE-ProRule" id="PRU10141"/>
    </source>
</evidence>
<dbReference type="InterPro" id="IPR017441">
    <property type="entry name" value="Protein_kinase_ATP_BS"/>
</dbReference>
<dbReference type="PANTHER" id="PTHR24346:SF95">
    <property type="entry name" value="SPERM MOTILITY KINASE 3A"/>
    <property type="match status" value="1"/>
</dbReference>
<dbReference type="GO" id="GO:0035556">
    <property type="term" value="P:intracellular signal transduction"/>
    <property type="evidence" value="ECO:0007669"/>
    <property type="project" value="TreeGrafter"/>
</dbReference>
<dbReference type="InterPro" id="IPR008271">
    <property type="entry name" value="Ser/Thr_kinase_AS"/>
</dbReference>
<dbReference type="FunFam" id="1.10.510.10:FF:000571">
    <property type="entry name" value="Maternal embryonic leucine zipper kinase"/>
    <property type="match status" value="1"/>
</dbReference>
<dbReference type="Gene3D" id="1.10.510.10">
    <property type="entry name" value="Transferase(Phosphotransferase) domain 1"/>
    <property type="match status" value="1"/>
</dbReference>
<evidence type="ECO:0000256" key="12">
    <source>
        <dbReference type="SAM" id="MobiDB-lite"/>
    </source>
</evidence>
<feature type="region of interest" description="Disordered" evidence="12">
    <location>
        <begin position="488"/>
        <end position="512"/>
    </location>
</feature>
<dbReference type="PROSITE" id="PS50011">
    <property type="entry name" value="PROTEIN_KINASE_DOM"/>
    <property type="match status" value="1"/>
</dbReference>
<evidence type="ECO:0000256" key="6">
    <source>
        <dbReference type="ARBA" id="ARBA00022840"/>
    </source>
</evidence>
<dbReference type="InterPro" id="IPR000719">
    <property type="entry name" value="Prot_kinase_dom"/>
</dbReference>
<evidence type="ECO:0000313" key="15">
    <source>
        <dbReference type="Proteomes" id="UP001166674"/>
    </source>
</evidence>
<name>A0AA41MG04_SCICA</name>
<evidence type="ECO:0000256" key="2">
    <source>
        <dbReference type="ARBA" id="ARBA00022527"/>
    </source>
</evidence>
<protein>
    <recommendedName>
        <fullName evidence="1">non-specific serine/threonine protein kinase</fullName>
        <ecNumber evidence="1">2.7.11.1</ecNumber>
    </recommendedName>
</protein>
<feature type="region of interest" description="Disordered" evidence="12">
    <location>
        <begin position="341"/>
        <end position="401"/>
    </location>
</feature>
<feature type="domain" description="Protein kinase" evidence="13">
    <location>
        <begin position="29"/>
        <end position="275"/>
    </location>
</feature>
<accession>A0AA41MG04</accession>
<dbReference type="Proteomes" id="UP001166674">
    <property type="component" value="Unassembled WGS sequence"/>
</dbReference>
<dbReference type="PROSITE" id="PS00107">
    <property type="entry name" value="PROTEIN_KINASE_ATP"/>
    <property type="match status" value="1"/>
</dbReference>
<dbReference type="GO" id="GO:0005737">
    <property type="term" value="C:cytoplasm"/>
    <property type="evidence" value="ECO:0007669"/>
    <property type="project" value="TreeGrafter"/>
</dbReference>
<keyword evidence="4 11" id="KW-0547">Nucleotide-binding</keyword>
<dbReference type="InterPro" id="IPR011009">
    <property type="entry name" value="Kinase-like_dom_sf"/>
</dbReference>
<evidence type="ECO:0000313" key="14">
    <source>
        <dbReference type="EMBL" id="MBZ3871279.1"/>
    </source>
</evidence>
<sequence>MGVFRESSESSVVWQGPGPCHEQPFLDQYEVLRAIGEGEFGQVHLARHRLTGAEVAVKVLRLAVQNIPVLSEPYMLKRLEHPSVVRLFQVMATQEKLYVVMELAAGEPLLRRIPRGGMQREEARRVFRQVACAVAYCHEQGVAHRDLKPENIMVDAAGRIKLIDFGLGARFRPGQKLRNFWGTLAYLAPEIVLRQEYEGPPADVWSLGVLLYFMLTGSRPFRARTARDVLMAIVQARFHMPSSVPAQARRLILQILTIKPEKRPTVQQILQHPWLRQGEPCAPHRPSQVLPQRPDPALLTVLFDLGFDPYHTWLSLAKRKFDAAMATYLLLKHQRGQGLGFASQGRPLPPWLRSRPRPEDLSPVPVLPQRRASEPALRTFPGPPEGPLPRETQEPGRQGARAASLPAVPLHCPPAGAPTLGSCLQSDSDLHLADSWGILYVWSRTGSSSASSQDTDPRQGHTSAWKRVRRTIGACLRGLCCCLPRASSRVAPTPRRRSGPHREWPASQELES</sequence>
<reference evidence="14" key="1">
    <citation type="submission" date="2020-03" db="EMBL/GenBank/DDBJ databases">
        <title>Studies in the Genomics of Life Span.</title>
        <authorList>
            <person name="Glass D."/>
        </authorList>
    </citation>
    <scope>NUCLEOTIDE SEQUENCE</scope>
    <source>
        <strain evidence="14">SUZIE</strain>
        <tissue evidence="14">Muscle</tissue>
    </source>
</reference>
<keyword evidence="5 14" id="KW-0418">Kinase</keyword>
<comment type="catalytic activity">
    <reaction evidence="10">
        <text>L-seryl-[protein] + ATP = O-phospho-L-seryl-[protein] + ADP + H(+)</text>
        <dbReference type="Rhea" id="RHEA:17989"/>
        <dbReference type="Rhea" id="RHEA-COMP:9863"/>
        <dbReference type="Rhea" id="RHEA-COMP:11604"/>
        <dbReference type="ChEBI" id="CHEBI:15378"/>
        <dbReference type="ChEBI" id="CHEBI:29999"/>
        <dbReference type="ChEBI" id="CHEBI:30616"/>
        <dbReference type="ChEBI" id="CHEBI:83421"/>
        <dbReference type="ChEBI" id="CHEBI:456216"/>
        <dbReference type="EC" id="2.7.11.1"/>
    </reaction>
</comment>
<dbReference type="SUPFAM" id="SSF56112">
    <property type="entry name" value="Protein kinase-like (PK-like)"/>
    <property type="match status" value="1"/>
</dbReference>
<comment type="catalytic activity">
    <reaction evidence="9">
        <text>L-threonyl-[protein] + ATP = O-phospho-L-threonyl-[protein] + ADP + H(+)</text>
        <dbReference type="Rhea" id="RHEA:46608"/>
        <dbReference type="Rhea" id="RHEA-COMP:11060"/>
        <dbReference type="Rhea" id="RHEA-COMP:11605"/>
        <dbReference type="ChEBI" id="CHEBI:15378"/>
        <dbReference type="ChEBI" id="CHEBI:30013"/>
        <dbReference type="ChEBI" id="CHEBI:30616"/>
        <dbReference type="ChEBI" id="CHEBI:61977"/>
        <dbReference type="ChEBI" id="CHEBI:456216"/>
        <dbReference type="EC" id="2.7.11.1"/>
    </reaction>
</comment>
<dbReference type="Gene3D" id="3.30.200.20">
    <property type="entry name" value="Phosphorylase Kinase, domain 1"/>
    <property type="match status" value="1"/>
</dbReference>
<comment type="function">
    <text evidence="7">May play a role in sperm motility, especially in the regulation of flagellar function.</text>
</comment>
<proteinExistence type="inferred from homology"/>
<keyword evidence="2" id="KW-0723">Serine/threonine-protein kinase</keyword>
<dbReference type="FunFam" id="3.30.200.20:FF:000003">
    <property type="entry name" value="Non-specific serine/threonine protein kinase"/>
    <property type="match status" value="1"/>
</dbReference>
<evidence type="ECO:0000256" key="5">
    <source>
        <dbReference type="ARBA" id="ARBA00022777"/>
    </source>
</evidence>
<gene>
    <name evidence="14" type="ORF">SUZIE_112145</name>
</gene>
<dbReference type="PANTHER" id="PTHR24346">
    <property type="entry name" value="MAP/MICROTUBULE AFFINITY-REGULATING KINASE"/>
    <property type="match status" value="1"/>
</dbReference>
<evidence type="ECO:0000259" key="13">
    <source>
        <dbReference type="PROSITE" id="PS50011"/>
    </source>
</evidence>
<dbReference type="EC" id="2.7.11.1" evidence="1"/>
<dbReference type="Gene3D" id="1.10.8.10">
    <property type="entry name" value="DNA helicase RuvA subunit, C-terminal domain"/>
    <property type="match status" value="1"/>
</dbReference>
<feature type="binding site" evidence="11">
    <location>
        <position position="58"/>
    </location>
    <ligand>
        <name>ATP</name>
        <dbReference type="ChEBI" id="CHEBI:30616"/>
    </ligand>
</feature>
<dbReference type="SMART" id="SM00220">
    <property type="entry name" value="S_TKc"/>
    <property type="match status" value="1"/>
</dbReference>
<comment type="caution">
    <text evidence="14">The sequence shown here is derived from an EMBL/GenBank/DDBJ whole genome shotgun (WGS) entry which is preliminary data.</text>
</comment>
<dbReference type="GO" id="GO:0005524">
    <property type="term" value="F:ATP binding"/>
    <property type="evidence" value="ECO:0007669"/>
    <property type="project" value="UniProtKB-UniRule"/>
</dbReference>
<evidence type="ECO:0000256" key="10">
    <source>
        <dbReference type="ARBA" id="ARBA00048679"/>
    </source>
</evidence>
<evidence type="ECO:0000256" key="7">
    <source>
        <dbReference type="ARBA" id="ARBA00037391"/>
    </source>
</evidence>
<dbReference type="PROSITE" id="PS00108">
    <property type="entry name" value="PROTEIN_KINASE_ST"/>
    <property type="match status" value="1"/>
</dbReference>
<evidence type="ECO:0000256" key="9">
    <source>
        <dbReference type="ARBA" id="ARBA00047899"/>
    </source>
</evidence>
<evidence type="ECO:0000256" key="8">
    <source>
        <dbReference type="ARBA" id="ARBA00038181"/>
    </source>
</evidence>
<evidence type="ECO:0000256" key="3">
    <source>
        <dbReference type="ARBA" id="ARBA00022679"/>
    </source>
</evidence>
<keyword evidence="6 11" id="KW-0067">ATP-binding</keyword>
<evidence type="ECO:0000256" key="1">
    <source>
        <dbReference type="ARBA" id="ARBA00012513"/>
    </source>
</evidence>
<dbReference type="CDD" id="cd14003">
    <property type="entry name" value="STKc_AMPK-like"/>
    <property type="match status" value="1"/>
</dbReference>
<dbReference type="Pfam" id="PF00069">
    <property type="entry name" value="Pkinase"/>
    <property type="match status" value="1"/>
</dbReference>
<dbReference type="AlphaFoldDB" id="A0AA41MG04"/>
<dbReference type="EMBL" id="JAATJV010163800">
    <property type="protein sequence ID" value="MBZ3871279.1"/>
    <property type="molecule type" value="Genomic_DNA"/>
</dbReference>
<evidence type="ECO:0000256" key="4">
    <source>
        <dbReference type="ARBA" id="ARBA00022741"/>
    </source>
</evidence>
<dbReference type="GO" id="GO:0004674">
    <property type="term" value="F:protein serine/threonine kinase activity"/>
    <property type="evidence" value="ECO:0007669"/>
    <property type="project" value="UniProtKB-KW"/>
</dbReference>
<keyword evidence="3" id="KW-0808">Transferase</keyword>
<organism evidence="14 15">
    <name type="scientific">Sciurus carolinensis</name>
    <name type="common">Eastern gray squirrel</name>
    <dbReference type="NCBI Taxonomy" id="30640"/>
    <lineage>
        <taxon>Eukaryota</taxon>
        <taxon>Metazoa</taxon>
        <taxon>Chordata</taxon>
        <taxon>Craniata</taxon>
        <taxon>Vertebrata</taxon>
        <taxon>Euteleostomi</taxon>
        <taxon>Mammalia</taxon>
        <taxon>Eutheria</taxon>
        <taxon>Euarchontoglires</taxon>
        <taxon>Glires</taxon>
        <taxon>Rodentia</taxon>
        <taxon>Sciuromorpha</taxon>
        <taxon>Sciuridae</taxon>
        <taxon>Sciurinae</taxon>
        <taxon>Sciurini</taxon>
        <taxon>Sciurus</taxon>
    </lineage>
</organism>
<comment type="similarity">
    <text evidence="8">Belongs to the protein kinase superfamily. CAMK Ser/Thr protein kinase family. Smok subfamily.</text>
</comment>